<evidence type="ECO:0000313" key="4">
    <source>
        <dbReference type="Proteomes" id="UP000006659"/>
    </source>
</evidence>
<dbReference type="EMBL" id="CP002917">
    <property type="protein sequence ID" value="AEK37189.1"/>
    <property type="molecule type" value="Genomic_DNA"/>
</dbReference>
<gene>
    <name evidence="3" type="primary">fadD11</name>
    <name evidence="3" type="ordered locus">CVAR_1838</name>
</gene>
<dbReference type="NCBIfam" id="NF004143">
    <property type="entry name" value="PRK05620.1"/>
    <property type="match status" value="1"/>
</dbReference>
<dbReference type="Pfam" id="PF13193">
    <property type="entry name" value="AMP-binding_C"/>
    <property type="match status" value="1"/>
</dbReference>
<evidence type="ECO:0000259" key="2">
    <source>
        <dbReference type="Pfam" id="PF13193"/>
    </source>
</evidence>
<evidence type="ECO:0000313" key="3">
    <source>
        <dbReference type="EMBL" id="AEK37189.1"/>
    </source>
</evidence>
<dbReference type="PANTHER" id="PTHR43767:SF11">
    <property type="entry name" value="MEDIUM-CHAIN-FATTY-ACID--COA LIGASE"/>
    <property type="match status" value="1"/>
</dbReference>
<feature type="domain" description="AMP-binding enzyme C-terminal" evidence="2">
    <location>
        <begin position="511"/>
        <end position="588"/>
    </location>
</feature>
<dbReference type="InterPro" id="IPR045851">
    <property type="entry name" value="AMP-bd_C_sf"/>
</dbReference>
<dbReference type="InterPro" id="IPR020845">
    <property type="entry name" value="AMP-binding_CS"/>
</dbReference>
<dbReference type="Proteomes" id="UP000006659">
    <property type="component" value="Chromosome"/>
</dbReference>
<dbReference type="KEGG" id="cva:CVAR_1838"/>
<evidence type="ECO:0000259" key="1">
    <source>
        <dbReference type="Pfam" id="PF00501"/>
    </source>
</evidence>
<reference evidence="3 4" key="1">
    <citation type="journal article" date="2011" name="BMC Genomics">
        <title>Complete genome sequence of Corynebacterium variabile DSM 44702 isolated from the surface of smear-ripened cheeses and insights into cheese ripening and flavor generation.</title>
        <authorList>
            <person name="Schroeder J."/>
            <person name="Maus I."/>
            <person name="Trost E."/>
            <person name="Tauch A."/>
        </authorList>
    </citation>
    <scope>NUCLEOTIDE SEQUENCE [LARGE SCALE GENOMIC DNA]</scope>
    <source>
        <strain evidence="4">DSM 44702 / JCM 12073 / NCIMB 30131</strain>
    </source>
</reference>
<sequence length="614" mass="66228">MLPPSGGPTANQRTGMPILVTMEDHSHDAPSTPPAVTAPAPVASTMQVVPFSLARILEYGRRVHAASTVTTYRGMSSEQCTFAALGSRAAAFAHTLHDLVGTAVGERVGTMMPNTAEHLEVLFGAGSMGAVFQPLNPFLMPDQIIHVINHADDRVIVLDPDLAEVLLPLLPDCPGVHTLIVTGDDEEVQAVKTATPDGIRVLGYEASLDGRPTTYAWPDLPETAPVAMCYSTGTTGAPKGVVFSHRSVWTHATTIRSVDSLAVRNGERFLCCVPVFHVLSWSVPIAAMMAGTRLIMPGGDASPEHLSYVIGDAMPLRAHGAPTVWTQLMVHYEKNPPEKMSLREIISGGSTVPPALIDAWEERYGVDMTHTWGMTETGPVGTVARPPAGVGGAARQNYRESQGRFPVGMMYRVVDEDGVPLTANDRSTGEIQVRGNYVTASYYHSPAEDAEGPAAVFRGGAVEDATDRFTEDGWLRTGDVGTITRDGFLTVHDRQTDIIRSGGEWIYSATLENLVMASPMVAEAAVIGMPDPDWGERPLAVVVVVPGTPTTRETAAAISETVAARAPRWMVPEYWTFVDTLDHTSVGKFDKKDMRTHLRRGEFRIIRLPRGDKP</sequence>
<accession>G0HEX7</accession>
<dbReference type="AlphaFoldDB" id="G0HEX7"/>
<dbReference type="InterPro" id="IPR025110">
    <property type="entry name" value="AMP-bd_C"/>
</dbReference>
<dbReference type="STRING" id="858619.CVAR_1838"/>
<proteinExistence type="predicted"/>
<dbReference type="PROSITE" id="PS00455">
    <property type="entry name" value="AMP_BINDING"/>
    <property type="match status" value="1"/>
</dbReference>
<dbReference type="InterPro" id="IPR050237">
    <property type="entry name" value="ATP-dep_AMP-bd_enzyme"/>
</dbReference>
<dbReference type="PANTHER" id="PTHR43767">
    <property type="entry name" value="LONG-CHAIN-FATTY-ACID--COA LIGASE"/>
    <property type="match status" value="1"/>
</dbReference>
<dbReference type="eggNOG" id="COG0318">
    <property type="taxonomic scope" value="Bacteria"/>
</dbReference>
<dbReference type="SUPFAM" id="SSF56801">
    <property type="entry name" value="Acetyl-CoA synthetase-like"/>
    <property type="match status" value="1"/>
</dbReference>
<dbReference type="NCBIfam" id="NF004837">
    <property type="entry name" value="PRK06187.1"/>
    <property type="match status" value="1"/>
</dbReference>
<dbReference type="GO" id="GO:0016877">
    <property type="term" value="F:ligase activity, forming carbon-sulfur bonds"/>
    <property type="evidence" value="ECO:0007669"/>
    <property type="project" value="UniProtKB-ARBA"/>
</dbReference>
<protein>
    <submittedName>
        <fullName evidence="3">Acyl-CoA synthetase</fullName>
    </submittedName>
</protein>
<dbReference type="Pfam" id="PF00501">
    <property type="entry name" value="AMP-binding"/>
    <property type="match status" value="1"/>
</dbReference>
<feature type="domain" description="AMP-dependent synthetase/ligase" evidence="1">
    <location>
        <begin position="72"/>
        <end position="443"/>
    </location>
</feature>
<dbReference type="Gene3D" id="3.30.300.30">
    <property type="match status" value="1"/>
</dbReference>
<dbReference type="InterPro" id="IPR000873">
    <property type="entry name" value="AMP-dep_synth/lig_dom"/>
</dbReference>
<organism evidence="3 4">
    <name type="scientific">Corynebacterium variabile (strain DSM 44702 / CIP 107183 / JCM 12073 / NCIMB 30131)</name>
    <name type="common">Corynebacterium mooreparkense</name>
    <dbReference type="NCBI Taxonomy" id="858619"/>
    <lineage>
        <taxon>Bacteria</taxon>
        <taxon>Bacillati</taxon>
        <taxon>Actinomycetota</taxon>
        <taxon>Actinomycetes</taxon>
        <taxon>Mycobacteriales</taxon>
        <taxon>Corynebacteriaceae</taxon>
        <taxon>Corynebacterium</taxon>
    </lineage>
</organism>
<name>G0HEX7_CORVD</name>
<dbReference type="Gene3D" id="3.40.50.12780">
    <property type="entry name" value="N-terminal domain of ligase-like"/>
    <property type="match status" value="1"/>
</dbReference>
<dbReference type="HOGENOM" id="CLU_000022_59_5_11"/>
<dbReference type="InterPro" id="IPR042099">
    <property type="entry name" value="ANL_N_sf"/>
</dbReference>